<feature type="domain" description="PAS" evidence="16">
    <location>
        <begin position="606"/>
        <end position="643"/>
    </location>
</feature>
<keyword evidence="13" id="KW-0472">Membrane</keyword>
<feature type="domain" description="PAS" evidence="16">
    <location>
        <begin position="103"/>
        <end position="168"/>
    </location>
</feature>
<feature type="domain" description="PAS" evidence="16">
    <location>
        <begin position="222"/>
        <end position="266"/>
    </location>
</feature>
<evidence type="ECO:0000256" key="12">
    <source>
        <dbReference type="SAM" id="Coils"/>
    </source>
</evidence>
<dbReference type="AlphaFoldDB" id="A0A1S7LF51"/>
<keyword evidence="4 18" id="KW-0808">Transferase</keyword>
<dbReference type="PANTHER" id="PTHR45339">
    <property type="entry name" value="HYBRID SIGNAL TRANSDUCTION HISTIDINE KINASE J"/>
    <property type="match status" value="1"/>
</dbReference>
<dbReference type="InterPro" id="IPR001789">
    <property type="entry name" value="Sig_transdc_resp-reg_receiver"/>
</dbReference>
<dbReference type="CDD" id="cd00130">
    <property type="entry name" value="PAS"/>
    <property type="match status" value="4"/>
</dbReference>
<proteinExistence type="predicted"/>
<evidence type="ECO:0000256" key="5">
    <source>
        <dbReference type="ARBA" id="ARBA00022741"/>
    </source>
</evidence>
<dbReference type="Pfam" id="PF08448">
    <property type="entry name" value="PAS_4"/>
    <property type="match status" value="1"/>
</dbReference>
<dbReference type="Pfam" id="PF00989">
    <property type="entry name" value="PAS"/>
    <property type="match status" value="1"/>
</dbReference>
<evidence type="ECO:0000259" key="16">
    <source>
        <dbReference type="PROSITE" id="PS50112"/>
    </source>
</evidence>
<dbReference type="FunFam" id="3.30.565.10:FF:000010">
    <property type="entry name" value="Sensor histidine kinase RcsC"/>
    <property type="match status" value="1"/>
</dbReference>
<dbReference type="InterPro" id="IPR013656">
    <property type="entry name" value="PAS_4"/>
</dbReference>
<dbReference type="Gene3D" id="3.40.50.2300">
    <property type="match status" value="1"/>
</dbReference>
<dbReference type="InterPro" id="IPR011006">
    <property type="entry name" value="CheY-like_superfamily"/>
</dbReference>
<keyword evidence="7" id="KW-0067">ATP-binding</keyword>
<dbReference type="GO" id="GO:0000155">
    <property type="term" value="F:phosphorelay sensor kinase activity"/>
    <property type="evidence" value="ECO:0007669"/>
    <property type="project" value="InterPro"/>
</dbReference>
<dbReference type="InterPro" id="IPR013767">
    <property type="entry name" value="PAS_fold"/>
</dbReference>
<dbReference type="CDD" id="cd00082">
    <property type="entry name" value="HisKA"/>
    <property type="match status" value="1"/>
</dbReference>
<dbReference type="SMART" id="SM00388">
    <property type="entry name" value="HisKA"/>
    <property type="match status" value="1"/>
</dbReference>
<dbReference type="EMBL" id="LO017727">
    <property type="protein sequence ID" value="CRH05602.1"/>
    <property type="molecule type" value="Genomic_DNA"/>
</dbReference>
<dbReference type="Pfam" id="PF00072">
    <property type="entry name" value="Response_reg"/>
    <property type="match status" value="1"/>
</dbReference>
<evidence type="ECO:0000256" key="13">
    <source>
        <dbReference type="SAM" id="Phobius"/>
    </source>
</evidence>
<evidence type="ECO:0000256" key="7">
    <source>
        <dbReference type="ARBA" id="ARBA00022840"/>
    </source>
</evidence>
<dbReference type="InterPro" id="IPR036890">
    <property type="entry name" value="HATPase_C_sf"/>
</dbReference>
<dbReference type="InterPro" id="IPR003661">
    <property type="entry name" value="HisK_dim/P_dom"/>
</dbReference>
<keyword evidence="3 11" id="KW-0597">Phosphoprotein</keyword>
<dbReference type="Pfam" id="PF08447">
    <property type="entry name" value="PAS_3"/>
    <property type="match status" value="2"/>
</dbReference>
<dbReference type="SMART" id="SM00387">
    <property type="entry name" value="HATPase_c"/>
    <property type="match status" value="1"/>
</dbReference>
<evidence type="ECO:0000256" key="3">
    <source>
        <dbReference type="ARBA" id="ARBA00022553"/>
    </source>
</evidence>
<feature type="domain" description="Response regulatory" evidence="15">
    <location>
        <begin position="1131"/>
        <end position="1253"/>
    </location>
</feature>
<dbReference type="PROSITE" id="PS50113">
    <property type="entry name" value="PAC"/>
    <property type="match status" value="3"/>
</dbReference>
<dbReference type="InterPro" id="IPR035965">
    <property type="entry name" value="PAS-like_dom_sf"/>
</dbReference>
<dbReference type="InterPro" id="IPR003594">
    <property type="entry name" value="HATPase_dom"/>
</dbReference>
<dbReference type="SMART" id="SM00091">
    <property type="entry name" value="PAS"/>
    <property type="match status" value="5"/>
</dbReference>
<dbReference type="GO" id="GO:0005524">
    <property type="term" value="F:ATP binding"/>
    <property type="evidence" value="ECO:0007669"/>
    <property type="project" value="UniProtKB-KW"/>
</dbReference>
<feature type="coiled-coil region" evidence="12">
    <location>
        <begin position="717"/>
        <end position="747"/>
    </location>
</feature>
<dbReference type="InterPro" id="IPR036097">
    <property type="entry name" value="HisK_dim/P_sf"/>
</dbReference>
<dbReference type="GO" id="GO:0006355">
    <property type="term" value="P:regulation of DNA-templated transcription"/>
    <property type="evidence" value="ECO:0007669"/>
    <property type="project" value="InterPro"/>
</dbReference>
<dbReference type="InterPro" id="IPR004358">
    <property type="entry name" value="Sig_transdc_His_kin-like_C"/>
</dbReference>
<keyword evidence="8" id="KW-0902">Two-component regulatory system</keyword>
<dbReference type="SMART" id="SM00448">
    <property type="entry name" value="REC"/>
    <property type="match status" value="1"/>
</dbReference>
<dbReference type="CDD" id="cd16922">
    <property type="entry name" value="HATPase_EvgS-ArcB-TorS-like"/>
    <property type="match status" value="1"/>
</dbReference>
<dbReference type="SUPFAM" id="SSF47384">
    <property type="entry name" value="Homodimeric domain of signal transducing histidine kinase"/>
    <property type="match status" value="1"/>
</dbReference>
<feature type="domain" description="PAC" evidence="17">
    <location>
        <begin position="553"/>
        <end position="605"/>
    </location>
</feature>
<dbReference type="PRINTS" id="PR00344">
    <property type="entry name" value="BCTRLSENSOR"/>
</dbReference>
<accession>A0A1S7LF51</accession>
<feature type="domain" description="PAC" evidence="17">
    <location>
        <begin position="425"/>
        <end position="477"/>
    </location>
</feature>
<dbReference type="InterPro" id="IPR000700">
    <property type="entry name" value="PAS-assoc_C"/>
</dbReference>
<keyword evidence="12" id="KW-0175">Coiled coil</keyword>
<dbReference type="CDD" id="cd17546">
    <property type="entry name" value="REC_hyHK_CKI1_RcsC-like"/>
    <property type="match status" value="1"/>
</dbReference>
<evidence type="ECO:0000256" key="2">
    <source>
        <dbReference type="ARBA" id="ARBA00012438"/>
    </source>
</evidence>
<dbReference type="InterPro" id="IPR013655">
    <property type="entry name" value="PAS_fold_3"/>
</dbReference>
<feature type="transmembrane region" description="Helical" evidence="13">
    <location>
        <begin position="44"/>
        <end position="64"/>
    </location>
</feature>
<dbReference type="Gene3D" id="3.30.565.10">
    <property type="entry name" value="Histidine kinase-like ATPase, C-terminal domain"/>
    <property type="match status" value="1"/>
</dbReference>
<dbReference type="SUPFAM" id="SSF52172">
    <property type="entry name" value="CheY-like"/>
    <property type="match status" value="1"/>
</dbReference>
<evidence type="ECO:0000313" key="18">
    <source>
        <dbReference type="EMBL" id="CRH05602.1"/>
    </source>
</evidence>
<evidence type="ECO:0000256" key="11">
    <source>
        <dbReference type="PROSITE-ProRule" id="PRU00169"/>
    </source>
</evidence>
<dbReference type="SUPFAM" id="SSF55785">
    <property type="entry name" value="PYP-like sensor domain (PAS domain)"/>
    <property type="match status" value="5"/>
</dbReference>
<evidence type="ECO:0000259" key="17">
    <source>
        <dbReference type="PROSITE" id="PS50113"/>
    </source>
</evidence>
<organism evidence="18">
    <name type="scientific">Magnetococcus massalia (strain MO-1)</name>
    <dbReference type="NCBI Taxonomy" id="451514"/>
    <lineage>
        <taxon>Bacteria</taxon>
        <taxon>Pseudomonadati</taxon>
        <taxon>Pseudomonadota</taxon>
        <taxon>Magnetococcia</taxon>
        <taxon>Magnetococcales</taxon>
        <taxon>Magnetococcaceae</taxon>
        <taxon>Magnetococcus</taxon>
    </lineage>
</organism>
<sequence>MLDYFKSLRPTQILLSALIVSELVTALLVSLMSLLLHGTVRSDFLLTGSVAALVTALSVVWLVMRLHQAILQEEQTQNELLEEQIRQRKKIEQRLSEAKLACEEVFEAVPAMIWMLDRQHRVQHVNSSAQRFMGCGIELMQGKNEYDLFPEELAKRYYDSNERVMLAGEPRFGIVEQAPHLQSGNLRWYNTDKVPKRSPSGEIEGLTIQVTDITPLKIAEREVAQFRHIMEQVHDAVFILDASSLRFRYVNAVASDRLGYSREQLLTMTPMDIEIESPKLEEVIAKMEGLKEVSGSHTQFESILRHQQGHAFPVEMIIQYLQTKEVDPCFVAILRDTSERKEAEARLARSETQFRTLVESTKGILWRFDLKLDCFTYVSPQGEAILGYPRESWSGLDSWSEKIVEEDRQQAVQMCMLQTSQGMDHTLEYRMQATDGRQLWIQDVVTVVFGDEGKPVELVGIFLDVTEEKKVERALQDSERRLRLVGDVAYDLIYEWDVATSTLRWFGDIDGLLGYEKGSISQNLQSWLALIHADDMQVLADAVETHKTSTEAIHYEYRVKHHNGSYRYWNDKGLPILNDVGKPVRWVGVCTDVTERTLAEQALTEANQRFDTVLNSLDAVVYVADMETHELLYVNQATEALFGDVTGQICWDVLQEGQFGPCPFCTNDHLLDDSGNPSGVVEWEFENLRVGRWFTIRDEAIPWPDGRTVRLEIATDITHLKETQNALERAKEEAEAASLAKSEFLATMSHEIRTPMNAILGTGELLMETPLTPDQREHIHLFTSAGQSLLRIIDDILDISRIEAGRLELEFTPFSIQNLIRDAHGIVQHQVANKGLMLLHSFAPDLPNWLEGDPTRLRQILINFLGNAVKFTNHGSIGTVVRWRAGERDQLMLQISVVDTGVGIPADKQALIFHAFTQADTSVTRRYGGSGLGLAISQRLAGLMQGTISLSSEPEHGSAFTLEVPLTQAQNMTPDSESKEWLGKTVFCWHDHSVRHEEYEEVLRRLGLEVLGQEVLGQEGEKADLRSFYNAQVEAHNGTADLLFIHYEGEGIDAILYALAEIRGEQSTTRLPIILSGMMPSRDDVTRLTALGVECMLRPSDRNLFEQMVKDALVRSEQARMEESDQQKILQLLVVDDSEDNLQLIQAFLKSKRYRLTLARNGQEAVDLVTCQGATPFDLVLMDVQMPEMDGYSATRMIRDWEHEEGRTLLPIVALTAHALSDHRQMSLEAGCTGHLTKPIKKKQLVEAIDSFSPNIS</sequence>
<feature type="transmembrane region" description="Helical" evidence="13">
    <location>
        <begin position="12"/>
        <end position="37"/>
    </location>
</feature>
<dbReference type="Gene3D" id="1.10.287.130">
    <property type="match status" value="1"/>
</dbReference>
<dbReference type="InterPro" id="IPR001610">
    <property type="entry name" value="PAC"/>
</dbReference>
<name>A0A1S7LF51_MAGMO</name>
<evidence type="ECO:0000259" key="14">
    <source>
        <dbReference type="PROSITE" id="PS50109"/>
    </source>
</evidence>
<dbReference type="SMART" id="SM00086">
    <property type="entry name" value="PAC"/>
    <property type="match status" value="4"/>
</dbReference>
<keyword evidence="5" id="KW-0547">Nucleotide-binding</keyword>
<feature type="domain" description="PAS" evidence="16">
    <location>
        <begin position="350"/>
        <end position="430"/>
    </location>
</feature>
<evidence type="ECO:0000256" key="9">
    <source>
        <dbReference type="ARBA" id="ARBA00064003"/>
    </source>
</evidence>
<dbReference type="InterPro" id="IPR005467">
    <property type="entry name" value="His_kinase_dom"/>
</dbReference>
<dbReference type="EC" id="2.7.13.3" evidence="2"/>
<evidence type="ECO:0000256" key="1">
    <source>
        <dbReference type="ARBA" id="ARBA00000085"/>
    </source>
</evidence>
<dbReference type="Pfam" id="PF00512">
    <property type="entry name" value="HisKA"/>
    <property type="match status" value="1"/>
</dbReference>
<dbReference type="Gene3D" id="3.30.450.20">
    <property type="entry name" value="PAS domain"/>
    <property type="match status" value="5"/>
</dbReference>
<keyword evidence="6 18" id="KW-0418">Kinase</keyword>
<dbReference type="PROSITE" id="PS50109">
    <property type="entry name" value="HIS_KIN"/>
    <property type="match status" value="1"/>
</dbReference>
<dbReference type="Pfam" id="PF13188">
    <property type="entry name" value="PAS_8"/>
    <property type="match status" value="1"/>
</dbReference>
<dbReference type="Pfam" id="PF02518">
    <property type="entry name" value="HATPase_c"/>
    <property type="match status" value="1"/>
</dbReference>
<dbReference type="PANTHER" id="PTHR45339:SF1">
    <property type="entry name" value="HYBRID SIGNAL TRANSDUCTION HISTIDINE KINASE J"/>
    <property type="match status" value="1"/>
</dbReference>
<gene>
    <name evidence="18" type="ORF">MAGMO_1412</name>
</gene>
<comment type="subunit">
    <text evidence="9">At low DSF concentrations, interacts with RpfF.</text>
</comment>
<feature type="domain" description="Histidine kinase" evidence="14">
    <location>
        <begin position="747"/>
        <end position="968"/>
    </location>
</feature>
<dbReference type="SUPFAM" id="SSF55874">
    <property type="entry name" value="ATPase domain of HSP90 chaperone/DNA topoisomerase II/histidine kinase"/>
    <property type="match status" value="1"/>
</dbReference>
<dbReference type="PROSITE" id="PS50110">
    <property type="entry name" value="RESPONSE_REGULATORY"/>
    <property type="match status" value="1"/>
</dbReference>
<evidence type="ECO:0000256" key="8">
    <source>
        <dbReference type="ARBA" id="ARBA00023012"/>
    </source>
</evidence>
<comment type="catalytic activity">
    <reaction evidence="1">
        <text>ATP + protein L-histidine = ADP + protein N-phospho-L-histidine.</text>
        <dbReference type="EC" id="2.7.13.3"/>
    </reaction>
</comment>
<feature type="coiled-coil region" evidence="12">
    <location>
        <begin position="64"/>
        <end position="101"/>
    </location>
</feature>
<dbReference type="PROSITE" id="PS50112">
    <property type="entry name" value="PAS"/>
    <property type="match status" value="4"/>
</dbReference>
<keyword evidence="13" id="KW-1133">Transmembrane helix</keyword>
<feature type="domain" description="PAC" evidence="17">
    <location>
        <begin position="168"/>
        <end position="225"/>
    </location>
</feature>
<dbReference type="InterPro" id="IPR000014">
    <property type="entry name" value="PAS"/>
</dbReference>
<feature type="modified residue" description="4-aspartylphosphate" evidence="11">
    <location>
        <position position="1183"/>
    </location>
</feature>
<evidence type="ECO:0000256" key="4">
    <source>
        <dbReference type="ARBA" id="ARBA00022679"/>
    </source>
</evidence>
<reference evidence="18" key="1">
    <citation type="submission" date="2015-04" db="EMBL/GenBank/DDBJ databases">
        <authorList>
            <person name="Syromyatnikov M.Y."/>
            <person name="Popov V.N."/>
        </authorList>
    </citation>
    <scope>NUCLEOTIDE SEQUENCE</scope>
    <source>
        <strain evidence="18">MO-1</strain>
    </source>
</reference>
<keyword evidence="13" id="KW-0812">Transmembrane</keyword>
<evidence type="ECO:0000256" key="10">
    <source>
        <dbReference type="ARBA" id="ARBA00068150"/>
    </source>
</evidence>
<protein>
    <recommendedName>
        <fullName evidence="10">Sensory/regulatory protein RpfC</fullName>
        <ecNumber evidence="2">2.7.13.3</ecNumber>
    </recommendedName>
</protein>
<dbReference type="NCBIfam" id="TIGR00229">
    <property type="entry name" value="sensory_box"/>
    <property type="match status" value="4"/>
</dbReference>
<evidence type="ECO:0000259" key="15">
    <source>
        <dbReference type="PROSITE" id="PS50110"/>
    </source>
</evidence>
<evidence type="ECO:0000256" key="6">
    <source>
        <dbReference type="ARBA" id="ARBA00022777"/>
    </source>
</evidence>
<dbReference type="FunFam" id="1.10.287.130:FF:000002">
    <property type="entry name" value="Two-component osmosensing histidine kinase"/>
    <property type="match status" value="1"/>
</dbReference>